<name>A0A917V8S4_9HYPH</name>
<dbReference type="SUPFAM" id="SSF111038">
    <property type="entry name" value="YjbQ-like"/>
    <property type="match status" value="1"/>
</dbReference>
<dbReference type="Gene3D" id="2.60.120.460">
    <property type="entry name" value="YjbQ-like"/>
    <property type="match status" value="1"/>
</dbReference>
<gene>
    <name evidence="2" type="ORF">GCM10011322_41590</name>
</gene>
<evidence type="ECO:0000313" key="3">
    <source>
        <dbReference type="Proteomes" id="UP000600449"/>
    </source>
</evidence>
<evidence type="ECO:0000313" key="2">
    <source>
        <dbReference type="EMBL" id="GGK50274.1"/>
    </source>
</evidence>
<organism evidence="2 3">
    <name type="scientific">Salinarimonas ramus</name>
    <dbReference type="NCBI Taxonomy" id="690164"/>
    <lineage>
        <taxon>Bacteria</taxon>
        <taxon>Pseudomonadati</taxon>
        <taxon>Pseudomonadota</taxon>
        <taxon>Alphaproteobacteria</taxon>
        <taxon>Hyphomicrobiales</taxon>
        <taxon>Salinarimonadaceae</taxon>
        <taxon>Salinarimonas</taxon>
    </lineage>
</organism>
<dbReference type="InterPro" id="IPR035917">
    <property type="entry name" value="YjbQ-like_sf"/>
</dbReference>
<comment type="caution">
    <text evidence="2">The sequence shown here is derived from an EMBL/GenBank/DDBJ whole genome shotgun (WGS) entry which is preliminary data.</text>
</comment>
<dbReference type="PROSITE" id="PS01314">
    <property type="entry name" value="UPF0047"/>
    <property type="match status" value="1"/>
</dbReference>
<reference evidence="2 3" key="1">
    <citation type="journal article" date="2014" name="Int. J. Syst. Evol. Microbiol.">
        <title>Complete genome sequence of Corynebacterium casei LMG S-19264T (=DSM 44701T), isolated from a smear-ripened cheese.</title>
        <authorList>
            <consortium name="US DOE Joint Genome Institute (JGI-PGF)"/>
            <person name="Walter F."/>
            <person name="Albersmeier A."/>
            <person name="Kalinowski J."/>
            <person name="Ruckert C."/>
        </authorList>
    </citation>
    <scope>NUCLEOTIDE SEQUENCE [LARGE SCALE GENOMIC DNA]</scope>
    <source>
        <strain evidence="2 3">CGMCC 1.9161</strain>
    </source>
</reference>
<dbReference type="PANTHER" id="PTHR30615">
    <property type="entry name" value="UNCHARACTERIZED PROTEIN YJBQ-RELATED"/>
    <property type="match status" value="1"/>
</dbReference>
<dbReference type="NCBIfam" id="TIGR00149">
    <property type="entry name" value="TIGR00149_YjbQ"/>
    <property type="match status" value="1"/>
</dbReference>
<dbReference type="Pfam" id="PF01894">
    <property type="entry name" value="YjbQ"/>
    <property type="match status" value="1"/>
</dbReference>
<protein>
    <recommendedName>
        <fullName evidence="4">Secondary thiamine-phosphate synthase enzyme</fullName>
    </recommendedName>
</protein>
<dbReference type="PIRSF" id="PIRSF004681">
    <property type="entry name" value="UCP004681"/>
    <property type="match status" value="1"/>
</dbReference>
<dbReference type="InterPro" id="IPR001602">
    <property type="entry name" value="UPF0047_YjbQ-like"/>
</dbReference>
<dbReference type="Proteomes" id="UP000600449">
    <property type="component" value="Unassembled WGS sequence"/>
</dbReference>
<dbReference type="EMBL" id="BMMF01000014">
    <property type="protein sequence ID" value="GGK50274.1"/>
    <property type="molecule type" value="Genomic_DNA"/>
</dbReference>
<keyword evidence="3" id="KW-1185">Reference proteome</keyword>
<dbReference type="PANTHER" id="PTHR30615:SF8">
    <property type="entry name" value="UPF0047 PROTEIN C4A8.02C"/>
    <property type="match status" value="1"/>
</dbReference>
<sequence>MGSSGMRSSGIDGPRLRHAGALAKQAVAEITVATRGRGFVDVTRAVRDAIGESGVAFGLATVFCRHTSASLTIQENADPDVTRDLLDALDHLAPRDAPYRHGAEGPDDMPAHIRTMLTDTSLAIPVVDGALALGTWQGIYLVEHRDRPHRRELVVVVQGA</sequence>
<accession>A0A917V8S4</accession>
<proteinExistence type="inferred from homology"/>
<evidence type="ECO:0008006" key="4">
    <source>
        <dbReference type="Google" id="ProtNLM"/>
    </source>
</evidence>
<dbReference type="RefSeq" id="WP_188915178.1">
    <property type="nucleotide sequence ID" value="NZ_BMMF01000014.1"/>
</dbReference>
<comment type="similarity">
    <text evidence="1">Belongs to the UPF0047 family.</text>
</comment>
<evidence type="ECO:0000256" key="1">
    <source>
        <dbReference type="ARBA" id="ARBA00005534"/>
    </source>
</evidence>
<dbReference type="AlphaFoldDB" id="A0A917V8S4"/>